<proteinExistence type="inferred from homology"/>
<dbReference type="Pfam" id="PF13561">
    <property type="entry name" value="adh_short_C2"/>
    <property type="match status" value="1"/>
</dbReference>
<dbReference type="GO" id="GO:0004316">
    <property type="term" value="F:3-oxoacyl-[acyl-carrier-protein] reductase (NADPH) activity"/>
    <property type="evidence" value="ECO:0007669"/>
    <property type="project" value="UniProtKB-EC"/>
</dbReference>
<dbReference type="InterPro" id="IPR036291">
    <property type="entry name" value="NAD(P)-bd_dom_sf"/>
</dbReference>
<keyword evidence="2" id="KW-0560">Oxidoreductase</keyword>
<dbReference type="EC" id="1.1.1.100" evidence="2"/>
<dbReference type="PRINTS" id="PR00081">
    <property type="entry name" value="GDHRDH"/>
</dbReference>
<dbReference type="Proteomes" id="UP000044377">
    <property type="component" value="Unassembled WGS sequence"/>
</dbReference>
<evidence type="ECO:0000313" key="2">
    <source>
        <dbReference type="EMBL" id="CPR19854.1"/>
    </source>
</evidence>
<evidence type="ECO:0000313" key="3">
    <source>
        <dbReference type="Proteomes" id="UP000044377"/>
    </source>
</evidence>
<protein>
    <submittedName>
        <fullName evidence="2">3-oxoacyl-[acyl-carrier protein] reductase</fullName>
        <ecNumber evidence="2">1.1.1.100</ecNumber>
    </submittedName>
</protein>
<sequence length="253" mass="26353">MQIRFDGRKAIVTGAAQGIGRETASNLAQAGAALWLCDIDAAGLAKSRAVCQALAPEAEIETAVVDVSQRQEIQHFVNTVGEVDVLINVAGGVCGQAGHPIDAITEEAWRRIFAVNSDAMFWFSQAAAPSMKRKGWGRIVTISSIAGLGVSLTGIQAYAASKAAEVALTRQLAHELGPYGITVNAVAPGFVRSNPTTELQWEAYGAEGQKALIAGIALRRTGVASDIAPAVLFLASEHSGWTTGQTLAVDGGK</sequence>
<dbReference type="FunFam" id="3.40.50.720:FF:000084">
    <property type="entry name" value="Short-chain dehydrogenase reductase"/>
    <property type="match status" value="1"/>
</dbReference>
<dbReference type="RefSeq" id="WP_048638747.1">
    <property type="nucleotide sequence ID" value="NZ_CGIG01000001.1"/>
</dbReference>
<evidence type="ECO:0000256" key="1">
    <source>
        <dbReference type="ARBA" id="ARBA00006484"/>
    </source>
</evidence>
<dbReference type="OrthoDB" id="9793325at2"/>
<dbReference type="SUPFAM" id="SSF51735">
    <property type="entry name" value="NAD(P)-binding Rossmann-fold domains"/>
    <property type="match status" value="1"/>
</dbReference>
<dbReference type="InterPro" id="IPR002347">
    <property type="entry name" value="SDR_fam"/>
</dbReference>
<dbReference type="STRING" id="1109412.BN1221_03994"/>
<accession>A0A0G4K035</accession>
<comment type="similarity">
    <text evidence="1">Belongs to the short-chain dehydrogenases/reductases (SDR) family.</text>
</comment>
<dbReference type="PRINTS" id="PR00080">
    <property type="entry name" value="SDRFAMILY"/>
</dbReference>
<dbReference type="PANTHER" id="PTHR42760">
    <property type="entry name" value="SHORT-CHAIN DEHYDROGENASES/REDUCTASES FAMILY MEMBER"/>
    <property type="match status" value="1"/>
</dbReference>
<dbReference type="EMBL" id="CGIG01000001">
    <property type="protein sequence ID" value="CPR19854.1"/>
    <property type="molecule type" value="Genomic_DNA"/>
</dbReference>
<keyword evidence="3" id="KW-1185">Reference proteome</keyword>
<dbReference type="CDD" id="cd05233">
    <property type="entry name" value="SDR_c"/>
    <property type="match status" value="1"/>
</dbReference>
<organism evidence="2 3">
    <name type="scientific">Brenneria goodwinii</name>
    <dbReference type="NCBI Taxonomy" id="1109412"/>
    <lineage>
        <taxon>Bacteria</taxon>
        <taxon>Pseudomonadati</taxon>
        <taxon>Pseudomonadota</taxon>
        <taxon>Gammaproteobacteria</taxon>
        <taxon>Enterobacterales</taxon>
        <taxon>Pectobacteriaceae</taxon>
        <taxon>Brenneria</taxon>
    </lineage>
</organism>
<reference evidence="3" key="1">
    <citation type="submission" date="2015-01" db="EMBL/GenBank/DDBJ databases">
        <authorList>
            <person name="Paterson Steve"/>
        </authorList>
    </citation>
    <scope>NUCLEOTIDE SEQUENCE [LARGE SCALE GENOMIC DNA]</scope>
    <source>
        <strain evidence="3">OBR1</strain>
    </source>
</reference>
<name>A0A0G4K035_9GAMM</name>
<gene>
    <name evidence="2" type="ORF">BN1221_03994</name>
</gene>
<dbReference type="AlphaFoldDB" id="A0A0G4K035"/>
<dbReference type="Gene3D" id="3.40.50.720">
    <property type="entry name" value="NAD(P)-binding Rossmann-like Domain"/>
    <property type="match status" value="1"/>
</dbReference>